<dbReference type="CDD" id="cd04301">
    <property type="entry name" value="NAT_SF"/>
    <property type="match status" value="1"/>
</dbReference>
<dbReference type="PANTHER" id="PTHR10545">
    <property type="entry name" value="DIAMINE N-ACETYLTRANSFERASE"/>
    <property type="match status" value="1"/>
</dbReference>
<evidence type="ECO:0000313" key="6">
    <source>
        <dbReference type="Proteomes" id="UP000289238"/>
    </source>
</evidence>
<accession>A0A4Q0PCX6</accession>
<evidence type="ECO:0000256" key="3">
    <source>
        <dbReference type="ARBA" id="ARBA00023315"/>
    </source>
</evidence>
<dbReference type="GO" id="GO:0008080">
    <property type="term" value="F:N-acetyltransferase activity"/>
    <property type="evidence" value="ECO:0007669"/>
    <property type="project" value="TreeGrafter"/>
</dbReference>
<comment type="similarity">
    <text evidence="1">Belongs to the acetyltransferase family.</text>
</comment>
<dbReference type="Proteomes" id="UP000289238">
    <property type="component" value="Unassembled WGS sequence"/>
</dbReference>
<keyword evidence="6" id="KW-1185">Reference proteome</keyword>
<dbReference type="InterPro" id="IPR000182">
    <property type="entry name" value="GNAT_dom"/>
</dbReference>
<dbReference type="EMBL" id="QOVM01000001">
    <property type="protein sequence ID" value="RXG24521.1"/>
    <property type="molecule type" value="Genomic_DNA"/>
</dbReference>
<keyword evidence="3" id="KW-0012">Acyltransferase</keyword>
<evidence type="ECO:0000259" key="4">
    <source>
        <dbReference type="PROSITE" id="PS51186"/>
    </source>
</evidence>
<keyword evidence="2" id="KW-0808">Transferase</keyword>
<proteinExistence type="inferred from homology"/>
<comment type="caution">
    <text evidence="5">The sequence shown here is derived from an EMBL/GenBank/DDBJ whole genome shotgun (WGS) entry which is preliminary data.</text>
</comment>
<dbReference type="FunFam" id="3.40.630.30:FF:000064">
    <property type="entry name" value="GNAT family acetyltransferase"/>
    <property type="match status" value="1"/>
</dbReference>
<gene>
    <name evidence="5" type="ORF">DSM00_310</name>
</gene>
<evidence type="ECO:0000256" key="1">
    <source>
        <dbReference type="ARBA" id="ARBA00008694"/>
    </source>
</evidence>
<reference evidence="5 6" key="1">
    <citation type="submission" date="2018-07" db="EMBL/GenBank/DDBJ databases">
        <title>Leeuwenhoekiella genomics.</title>
        <authorList>
            <person name="Tahon G."/>
            <person name="Willems A."/>
        </authorList>
    </citation>
    <scope>NUCLEOTIDE SEQUENCE [LARGE SCALE GENOMIC DNA]</scope>
    <source>
        <strain evidence="5 6">LMG 22550</strain>
    </source>
</reference>
<dbReference type="PANTHER" id="PTHR10545:SF29">
    <property type="entry name" value="GH14572P-RELATED"/>
    <property type="match status" value="1"/>
</dbReference>
<organism evidence="5 6">
    <name type="scientific">Leeuwenhoekiella aequorea</name>
    <dbReference type="NCBI Taxonomy" id="283736"/>
    <lineage>
        <taxon>Bacteria</taxon>
        <taxon>Pseudomonadati</taxon>
        <taxon>Bacteroidota</taxon>
        <taxon>Flavobacteriia</taxon>
        <taxon>Flavobacteriales</taxon>
        <taxon>Flavobacteriaceae</taxon>
        <taxon>Leeuwenhoekiella</taxon>
    </lineage>
</organism>
<dbReference type="PROSITE" id="PS51186">
    <property type="entry name" value="GNAT"/>
    <property type="match status" value="1"/>
</dbReference>
<protein>
    <recommendedName>
        <fullName evidence="4">N-acetyltransferase domain-containing protein</fullName>
    </recommendedName>
</protein>
<sequence length="163" mass="18747">MNAQIRIAESNDMAQVLRLITELAVYEKEPDAVEITVDDLIAYGTGEDRDFTCFIAERDGDILGIALVYFRFSTWKGRTVHLEDLIVREQYRGQGIGMALYTEVINYTYSLGLKRVEWVVLDWNTNAVDFYKRSGAIVMQEWNTVQMDTQAMKQFLVSKGKID</sequence>
<dbReference type="SUPFAM" id="SSF55729">
    <property type="entry name" value="Acyl-CoA N-acyltransferases (Nat)"/>
    <property type="match status" value="1"/>
</dbReference>
<evidence type="ECO:0000256" key="2">
    <source>
        <dbReference type="ARBA" id="ARBA00022679"/>
    </source>
</evidence>
<dbReference type="Pfam" id="PF00583">
    <property type="entry name" value="Acetyltransf_1"/>
    <property type="match status" value="1"/>
</dbReference>
<dbReference type="OrthoDB" id="9805924at2"/>
<dbReference type="AlphaFoldDB" id="A0A4Q0PCX6"/>
<dbReference type="RefSeq" id="WP_128756256.1">
    <property type="nucleotide sequence ID" value="NZ_QOVM01000001.1"/>
</dbReference>
<evidence type="ECO:0000313" key="5">
    <source>
        <dbReference type="EMBL" id="RXG24521.1"/>
    </source>
</evidence>
<name>A0A4Q0PCX6_9FLAO</name>
<dbReference type="InterPro" id="IPR051016">
    <property type="entry name" value="Diverse_Substrate_AcTransf"/>
</dbReference>
<dbReference type="Gene3D" id="3.40.630.30">
    <property type="match status" value="1"/>
</dbReference>
<dbReference type="InterPro" id="IPR016181">
    <property type="entry name" value="Acyl_CoA_acyltransferase"/>
</dbReference>
<feature type="domain" description="N-acetyltransferase" evidence="4">
    <location>
        <begin position="3"/>
        <end position="157"/>
    </location>
</feature>